<organism evidence="1 2">
    <name type="scientific">Oikopleura dioica</name>
    <name type="common">Tunicate</name>
    <dbReference type="NCBI Taxonomy" id="34765"/>
    <lineage>
        <taxon>Eukaryota</taxon>
        <taxon>Metazoa</taxon>
        <taxon>Chordata</taxon>
        <taxon>Tunicata</taxon>
        <taxon>Appendicularia</taxon>
        <taxon>Copelata</taxon>
        <taxon>Oikopleuridae</taxon>
        <taxon>Oikopleura</taxon>
    </lineage>
</organism>
<sequence>MKLVDFLLPTVSLGAYCRGGPKPDAPLNLSPILDQEPTFVKEVENGRLYTVNTGNNEVTIAHVFGTPMEMGRAHGELLGETVNNFIDGLFDYIIDALTKELNDFAPNLPDDFIQDVVEGGLDWAMDRTINITEPYTPDYFNQEIEGIARATGLSAHKLKQVHMFGEITKGACSMFGIWDEALASGEGLIQGRTLDWDMNGPFRDFPHITVYHPSEGWGNDFINLGWPGWVGSLTGMNDQLMGISEIGASYADHTFGRESRHGIPFTYLLRDILQWDKSLDDTKTRVKTADRTCNLILGVGDGKINEMNSIRYSYSAADFFDDKTLEPGPWCIEEVRPCDWMPLIDNVVYHGMDWNCPTYTRRLSEEIQKKWGEITPENAISDIIARTCTGDVHNAVYDLTKNDFYFAVASPHGTDSSTKQAYKNSYYKLDADKLFAEERPRL</sequence>
<name>A0ABN7RMC8_OIKDI</name>
<dbReference type="InterPro" id="IPR047803">
    <property type="entry name" value="DCD1A/B-like"/>
</dbReference>
<dbReference type="NCBIfam" id="NF040521">
    <property type="entry name" value="C45_proenzyme"/>
    <property type="match status" value="1"/>
</dbReference>
<keyword evidence="2" id="KW-1185">Reference proteome</keyword>
<evidence type="ECO:0000313" key="2">
    <source>
        <dbReference type="Proteomes" id="UP001158576"/>
    </source>
</evidence>
<dbReference type="Gene3D" id="3.60.60.10">
    <property type="entry name" value="Penicillin V Acylase, Chain A"/>
    <property type="match status" value="1"/>
</dbReference>
<dbReference type="PANTHER" id="PTHR35190">
    <property type="entry name" value="PROTEIN DCD1B"/>
    <property type="match status" value="1"/>
</dbReference>
<dbReference type="PANTHER" id="PTHR35190:SF2">
    <property type="entry name" value="PROTEIN DCD1B"/>
    <property type="match status" value="1"/>
</dbReference>
<dbReference type="InterPro" id="IPR047794">
    <property type="entry name" value="C45_proenzyme-like"/>
</dbReference>
<dbReference type="Proteomes" id="UP001158576">
    <property type="component" value="Chromosome PAR"/>
</dbReference>
<gene>
    <name evidence="1" type="ORF">OKIOD_LOCUS1327</name>
</gene>
<accession>A0ABN7RMC8</accession>
<evidence type="ECO:0000313" key="1">
    <source>
        <dbReference type="EMBL" id="CAG5081027.1"/>
    </source>
</evidence>
<dbReference type="EMBL" id="OU015568">
    <property type="protein sequence ID" value="CAG5081027.1"/>
    <property type="molecule type" value="Genomic_DNA"/>
</dbReference>
<protein>
    <submittedName>
        <fullName evidence="1">Oidioi.mRNA.OKI2018_I69.PAR.g9769.t1.cds</fullName>
    </submittedName>
</protein>
<reference evidence="1 2" key="1">
    <citation type="submission" date="2021-04" db="EMBL/GenBank/DDBJ databases">
        <authorList>
            <person name="Bliznina A."/>
        </authorList>
    </citation>
    <scope>NUCLEOTIDE SEQUENCE [LARGE SCALE GENOMIC DNA]</scope>
</reference>
<proteinExistence type="predicted"/>